<keyword evidence="1" id="KW-0479">Metal-binding</keyword>
<protein>
    <recommendedName>
        <fullName evidence="2">Cupin type-2 domain-containing protein</fullName>
    </recommendedName>
</protein>
<dbReference type="AlphaFoldDB" id="A0A178MZV9"/>
<dbReference type="InterPro" id="IPR013096">
    <property type="entry name" value="Cupin_2"/>
</dbReference>
<dbReference type="Pfam" id="PF07883">
    <property type="entry name" value="Cupin_2"/>
    <property type="match status" value="1"/>
</dbReference>
<keyword evidence="4" id="KW-1185">Reference proteome</keyword>
<dbReference type="Gene3D" id="2.60.120.10">
    <property type="entry name" value="Jelly Rolls"/>
    <property type="match status" value="1"/>
</dbReference>
<dbReference type="Proteomes" id="UP000078543">
    <property type="component" value="Unassembled WGS sequence"/>
</dbReference>
<gene>
    <name evidence="3" type="ORF">A6A05_18290</name>
</gene>
<accession>A0A178MZV9</accession>
<evidence type="ECO:0000313" key="4">
    <source>
        <dbReference type="Proteomes" id="UP000078543"/>
    </source>
</evidence>
<dbReference type="OrthoDB" id="9797047at2"/>
<dbReference type="InterPro" id="IPR014710">
    <property type="entry name" value="RmlC-like_jellyroll"/>
</dbReference>
<feature type="domain" description="Cupin type-2" evidence="2">
    <location>
        <begin position="44"/>
        <end position="111"/>
    </location>
</feature>
<dbReference type="InterPro" id="IPR051610">
    <property type="entry name" value="GPI/OXD"/>
</dbReference>
<dbReference type="PANTHER" id="PTHR35848:SF6">
    <property type="entry name" value="CUPIN TYPE-2 DOMAIN-CONTAINING PROTEIN"/>
    <property type="match status" value="1"/>
</dbReference>
<dbReference type="SUPFAM" id="SSF51182">
    <property type="entry name" value="RmlC-like cupins"/>
    <property type="match status" value="1"/>
</dbReference>
<sequence>MWRGFDRGGTVTRVFNSAAHVWPDHQAPERSLIFQSTDSAVAAWILLPGQSIASHRHPGGQDTWVVLEGEAEYLMGNGESCILRRGDIAVATAGQIHGAHNHGQVPFLFISLVAPAQAGFELADD</sequence>
<dbReference type="PANTHER" id="PTHR35848">
    <property type="entry name" value="OXALATE-BINDING PROTEIN"/>
    <property type="match status" value="1"/>
</dbReference>
<evidence type="ECO:0000256" key="1">
    <source>
        <dbReference type="ARBA" id="ARBA00022723"/>
    </source>
</evidence>
<proteinExistence type="predicted"/>
<dbReference type="STRING" id="1437059.A6A05_18290"/>
<comment type="caution">
    <text evidence="3">The sequence shown here is derived from an EMBL/GenBank/DDBJ whole genome shotgun (WGS) entry which is preliminary data.</text>
</comment>
<dbReference type="InterPro" id="IPR011051">
    <property type="entry name" value="RmlC_Cupin_sf"/>
</dbReference>
<evidence type="ECO:0000313" key="3">
    <source>
        <dbReference type="EMBL" id="OAN67317.1"/>
    </source>
</evidence>
<dbReference type="GO" id="GO:0046872">
    <property type="term" value="F:metal ion binding"/>
    <property type="evidence" value="ECO:0007669"/>
    <property type="project" value="UniProtKB-KW"/>
</dbReference>
<dbReference type="EMBL" id="LWQU01000008">
    <property type="protein sequence ID" value="OAN67317.1"/>
    <property type="molecule type" value="Genomic_DNA"/>
</dbReference>
<evidence type="ECO:0000259" key="2">
    <source>
        <dbReference type="Pfam" id="PF07883"/>
    </source>
</evidence>
<organism evidence="3 4">
    <name type="scientific">Magnetospirillum moscoviense</name>
    <dbReference type="NCBI Taxonomy" id="1437059"/>
    <lineage>
        <taxon>Bacteria</taxon>
        <taxon>Pseudomonadati</taxon>
        <taxon>Pseudomonadota</taxon>
        <taxon>Alphaproteobacteria</taxon>
        <taxon>Rhodospirillales</taxon>
        <taxon>Rhodospirillaceae</taxon>
        <taxon>Magnetospirillum</taxon>
    </lineage>
</organism>
<reference evidence="3 4" key="1">
    <citation type="submission" date="2016-04" db="EMBL/GenBank/DDBJ databases">
        <title>Draft genome sequence of freshwater magnetotactic bacteria Magnetospirillum marisnigri SP-1 and Magnetospirillum moscoviense BB-1.</title>
        <authorList>
            <person name="Koziaeva V."/>
            <person name="Dziuba M.V."/>
            <person name="Ivanov T.M."/>
            <person name="Kuznetsov B."/>
            <person name="Grouzdev D.S."/>
        </authorList>
    </citation>
    <scope>NUCLEOTIDE SEQUENCE [LARGE SCALE GENOMIC DNA]</scope>
    <source>
        <strain evidence="3 4">BB-1</strain>
    </source>
</reference>
<dbReference type="CDD" id="cd07008">
    <property type="entry name" value="cupin_yp_001338853-like"/>
    <property type="match status" value="1"/>
</dbReference>
<name>A0A178MZV9_9PROT</name>